<dbReference type="RefSeq" id="WP_013739635.1">
    <property type="nucleotide sequence ID" value="NC_015436.1"/>
</dbReference>
<dbReference type="eggNOG" id="COG0546">
    <property type="taxonomic scope" value="Bacteria"/>
</dbReference>
<comment type="pathway">
    <text evidence="2">Organic acid metabolism; glycolate biosynthesis; glycolate from 2-phosphoglycolate: step 1/1.</text>
</comment>
<dbReference type="PANTHER" id="PTHR43434">
    <property type="entry name" value="PHOSPHOGLYCOLATE PHOSPHATASE"/>
    <property type="match status" value="1"/>
</dbReference>
<accession>F4GJH5</accession>
<dbReference type="SUPFAM" id="SSF56784">
    <property type="entry name" value="HAD-like"/>
    <property type="match status" value="1"/>
</dbReference>
<dbReference type="GO" id="GO:0006281">
    <property type="term" value="P:DNA repair"/>
    <property type="evidence" value="ECO:0007669"/>
    <property type="project" value="TreeGrafter"/>
</dbReference>
<dbReference type="EC" id="3.1.3.18" evidence="4"/>
<dbReference type="Pfam" id="PF13419">
    <property type="entry name" value="HAD_2"/>
    <property type="match status" value="1"/>
</dbReference>
<keyword evidence="5" id="KW-0378">Hydrolase</keyword>
<sequence length="227" mass="24394">MHHIVRYPAVIFDLDGTLVNTIPDITAAINAALATAGAVPLDSDRVKQLVGRGLANALRGAMESSGLETGGELFSSCLSVLSDYYGRHPYDGSFPYPGILELLEKLQRDGVVLGVLSNKTDSLVADIIAALFPRVSFAFVRGQRLDRPMKPAPSALDDFFTLSGLDPADVCYVGDSEVDWQFASRFSGMGSVIVSWGFRSRKQLEEAGISCLADTITELEEAIYGGL</sequence>
<dbReference type="Gene3D" id="3.40.50.1000">
    <property type="entry name" value="HAD superfamily/HAD-like"/>
    <property type="match status" value="1"/>
</dbReference>
<evidence type="ECO:0000256" key="3">
    <source>
        <dbReference type="ARBA" id="ARBA00006171"/>
    </source>
</evidence>
<dbReference type="InterPro" id="IPR023198">
    <property type="entry name" value="PGP-like_dom2"/>
</dbReference>
<reference evidence="5 6" key="2">
    <citation type="journal article" date="2012" name="Stand. Genomic Sci.">
        <title>Complete genome sequence of the termite hindgut bacterium Spirochaeta coccoides type strain (SPN1(T)), reclassification in the genus Sphaerochaeta as Sphaerochaeta coccoides comb. nov. and emendations of the family Spirochaetaceae and the genus Sphaerochaeta.</title>
        <authorList>
            <person name="Abt B."/>
            <person name="Han C."/>
            <person name="Scheuner C."/>
            <person name="Lu M."/>
            <person name="Lapidus A."/>
            <person name="Nolan M."/>
            <person name="Lucas S."/>
            <person name="Hammon N."/>
            <person name="Deshpande S."/>
            <person name="Cheng J.F."/>
            <person name="Tapia R."/>
            <person name="Goodwin L.A."/>
            <person name="Pitluck S."/>
            <person name="Liolios K."/>
            <person name="Pagani I."/>
            <person name="Ivanova N."/>
            <person name="Mavromatis K."/>
            <person name="Mikhailova N."/>
            <person name="Huntemann M."/>
            <person name="Pati A."/>
            <person name="Chen A."/>
            <person name="Palaniappan K."/>
            <person name="Land M."/>
            <person name="Hauser L."/>
            <person name="Brambilla E.M."/>
            <person name="Rohde M."/>
            <person name="Spring S."/>
            <person name="Gronow S."/>
            <person name="Goker M."/>
            <person name="Woyke T."/>
            <person name="Bristow J."/>
            <person name="Eisen J.A."/>
            <person name="Markowitz V."/>
            <person name="Hugenholtz P."/>
            <person name="Kyrpides N.C."/>
            <person name="Klenk H.P."/>
            <person name="Detter J.C."/>
        </authorList>
    </citation>
    <scope>NUCLEOTIDE SEQUENCE [LARGE SCALE GENOMIC DNA]</scope>
    <source>
        <strain evidence="6">ATCC BAA-1237 / DSM 17374 / SPN1</strain>
    </source>
</reference>
<dbReference type="AlphaFoldDB" id="F4GJH5"/>
<protein>
    <recommendedName>
        <fullName evidence="4">phosphoglycolate phosphatase</fullName>
        <ecNumber evidence="4">3.1.3.18</ecNumber>
    </recommendedName>
</protein>
<dbReference type="PROSITE" id="PS01228">
    <property type="entry name" value="COF_1"/>
    <property type="match status" value="1"/>
</dbReference>
<evidence type="ECO:0000256" key="1">
    <source>
        <dbReference type="ARBA" id="ARBA00000830"/>
    </source>
</evidence>
<comment type="similarity">
    <text evidence="3">Belongs to the HAD-like hydrolase superfamily. CbbY/CbbZ/Gph/YieH family.</text>
</comment>
<dbReference type="PANTHER" id="PTHR43434:SF1">
    <property type="entry name" value="PHOSPHOGLYCOLATE PHOSPHATASE"/>
    <property type="match status" value="1"/>
</dbReference>
<dbReference type="Proteomes" id="UP000007939">
    <property type="component" value="Chromosome"/>
</dbReference>
<dbReference type="InterPro" id="IPR023214">
    <property type="entry name" value="HAD_sf"/>
</dbReference>
<gene>
    <name evidence="5" type="ordered locus">Spico_1018</name>
</gene>
<dbReference type="KEGG" id="scc:Spico_1018"/>
<dbReference type="HOGENOM" id="CLU_045011_19_1_12"/>
<keyword evidence="6" id="KW-1185">Reference proteome</keyword>
<evidence type="ECO:0000256" key="2">
    <source>
        <dbReference type="ARBA" id="ARBA00004818"/>
    </source>
</evidence>
<dbReference type="GO" id="GO:0008967">
    <property type="term" value="F:phosphoglycolate phosphatase activity"/>
    <property type="evidence" value="ECO:0007669"/>
    <property type="project" value="UniProtKB-EC"/>
</dbReference>
<dbReference type="SFLD" id="SFLDG01129">
    <property type="entry name" value="C1.5:_HAD__Beta-PGM__Phosphata"/>
    <property type="match status" value="1"/>
</dbReference>
<dbReference type="InterPro" id="IPR041492">
    <property type="entry name" value="HAD_2"/>
</dbReference>
<evidence type="ECO:0000313" key="6">
    <source>
        <dbReference type="Proteomes" id="UP000007939"/>
    </source>
</evidence>
<dbReference type="SFLD" id="SFLDS00003">
    <property type="entry name" value="Haloacid_Dehalogenase"/>
    <property type="match status" value="1"/>
</dbReference>
<reference evidence="6" key="1">
    <citation type="submission" date="2011-04" db="EMBL/GenBank/DDBJ databases">
        <title>The complete genome of Spirochaeta coccoides DSM 17374.</title>
        <authorList>
            <person name="Lucas S."/>
            <person name="Copeland A."/>
            <person name="Lapidus A."/>
            <person name="Bruce D."/>
            <person name="Goodwin L."/>
            <person name="Pitluck S."/>
            <person name="Peters L."/>
            <person name="Kyrpides N."/>
            <person name="Mavromatis K."/>
            <person name="Pagani I."/>
            <person name="Ivanova N."/>
            <person name="Ovchinnikova G."/>
            <person name="Lu M."/>
            <person name="Detter J.C."/>
            <person name="Tapia R."/>
            <person name="Han C."/>
            <person name="Land M."/>
            <person name="Hauser L."/>
            <person name="Markowitz V."/>
            <person name="Cheng J.-F."/>
            <person name="Hugenholtz P."/>
            <person name="Woyke T."/>
            <person name="Wu D."/>
            <person name="Spring S."/>
            <person name="Schroeder M."/>
            <person name="Brambilla E."/>
            <person name="Klenk H.-P."/>
            <person name="Eisen J.A."/>
        </authorList>
    </citation>
    <scope>NUCLEOTIDE SEQUENCE [LARGE SCALE GENOMIC DNA]</scope>
    <source>
        <strain evidence="6">ATCC BAA-1237 / DSM 17374 / SPN1</strain>
    </source>
</reference>
<dbReference type="InterPro" id="IPR050155">
    <property type="entry name" value="HAD-like_hydrolase_sf"/>
</dbReference>
<dbReference type="STRING" id="760011.Spico_1018"/>
<dbReference type="GO" id="GO:0005829">
    <property type="term" value="C:cytosol"/>
    <property type="evidence" value="ECO:0007669"/>
    <property type="project" value="TreeGrafter"/>
</dbReference>
<evidence type="ECO:0000313" key="5">
    <source>
        <dbReference type="EMBL" id="AEC02240.1"/>
    </source>
</evidence>
<evidence type="ECO:0000256" key="4">
    <source>
        <dbReference type="ARBA" id="ARBA00013078"/>
    </source>
</evidence>
<dbReference type="Gene3D" id="1.10.150.240">
    <property type="entry name" value="Putative phosphatase, domain 2"/>
    <property type="match status" value="1"/>
</dbReference>
<dbReference type="EMBL" id="CP002659">
    <property type="protein sequence ID" value="AEC02240.1"/>
    <property type="molecule type" value="Genomic_DNA"/>
</dbReference>
<dbReference type="InterPro" id="IPR036412">
    <property type="entry name" value="HAD-like_sf"/>
</dbReference>
<name>F4GJH5_PARC1</name>
<comment type="catalytic activity">
    <reaction evidence="1">
        <text>2-phosphoglycolate + H2O = glycolate + phosphate</text>
        <dbReference type="Rhea" id="RHEA:14369"/>
        <dbReference type="ChEBI" id="CHEBI:15377"/>
        <dbReference type="ChEBI" id="CHEBI:29805"/>
        <dbReference type="ChEBI" id="CHEBI:43474"/>
        <dbReference type="ChEBI" id="CHEBI:58033"/>
        <dbReference type="EC" id="3.1.3.18"/>
    </reaction>
</comment>
<dbReference type="OrthoDB" id="9807630at2"/>
<organism evidence="5 6">
    <name type="scientific">Parasphaerochaeta coccoides (strain ATCC BAA-1237 / DSM 17374 / SPN1)</name>
    <name type="common">Sphaerochaeta coccoides</name>
    <dbReference type="NCBI Taxonomy" id="760011"/>
    <lineage>
        <taxon>Bacteria</taxon>
        <taxon>Pseudomonadati</taxon>
        <taxon>Spirochaetota</taxon>
        <taxon>Spirochaetia</taxon>
        <taxon>Spirochaetales</taxon>
        <taxon>Sphaerochaetaceae</taxon>
        <taxon>Parasphaerochaeta</taxon>
    </lineage>
</organism>
<proteinExistence type="inferred from homology"/>